<organism evidence="1 2">
    <name type="scientific">Hyalomma asiaticum</name>
    <name type="common">Tick</name>
    <dbReference type="NCBI Taxonomy" id="266040"/>
    <lineage>
        <taxon>Eukaryota</taxon>
        <taxon>Metazoa</taxon>
        <taxon>Ecdysozoa</taxon>
        <taxon>Arthropoda</taxon>
        <taxon>Chelicerata</taxon>
        <taxon>Arachnida</taxon>
        <taxon>Acari</taxon>
        <taxon>Parasitiformes</taxon>
        <taxon>Ixodida</taxon>
        <taxon>Ixodoidea</taxon>
        <taxon>Ixodidae</taxon>
        <taxon>Hyalomminae</taxon>
        <taxon>Hyalomma</taxon>
    </lineage>
</organism>
<dbReference type="EMBL" id="CM023484">
    <property type="protein sequence ID" value="KAH6933798.1"/>
    <property type="molecule type" value="Genomic_DNA"/>
</dbReference>
<evidence type="ECO:0000313" key="2">
    <source>
        <dbReference type="Proteomes" id="UP000821845"/>
    </source>
</evidence>
<protein>
    <submittedName>
        <fullName evidence="1">Uncharacterized protein</fullName>
    </submittedName>
</protein>
<accession>A0ACB7SJ67</accession>
<evidence type="ECO:0000313" key="1">
    <source>
        <dbReference type="EMBL" id="KAH6933798.1"/>
    </source>
</evidence>
<comment type="caution">
    <text evidence="1">The sequence shown here is derived from an EMBL/GenBank/DDBJ whole genome shotgun (WGS) entry which is preliminary data.</text>
</comment>
<gene>
    <name evidence="1" type="ORF">HPB50_018277</name>
</gene>
<name>A0ACB7SJ67_HYAAI</name>
<dbReference type="Proteomes" id="UP000821845">
    <property type="component" value="Chromosome 4"/>
</dbReference>
<sequence length="281" mass="30764">MIVCVSYSTSGTDASGAASGPHAPTSPDTHRTADISRPNTQVNVNGELYLVNAIHYTVHKHTVDSHEGDEPSKKKRRVELETMQRDPSGSSGSSPRGPFGRPTDLGGEQRESNPQNMASSQQGQQGPQDQRALENPADKNTRDATGNETNETSTAEGEARSESRTWIPDRLAEVWIAGKYTLTVALQRNLRKLDISEEILDAVKDLVIRIYCQVCGSEPPSQTESVMEAAARATFALIERRIKSTLEQLSMFKSLATPLQRSIKAVIKLCLAYVKKQVFGL</sequence>
<proteinExistence type="predicted"/>
<keyword evidence="2" id="KW-1185">Reference proteome</keyword>
<reference evidence="1" key="1">
    <citation type="submission" date="2020-05" db="EMBL/GenBank/DDBJ databases">
        <title>Large-scale comparative analyses of tick genomes elucidate their genetic diversity and vector capacities.</title>
        <authorList>
            <person name="Jia N."/>
            <person name="Wang J."/>
            <person name="Shi W."/>
            <person name="Du L."/>
            <person name="Sun Y."/>
            <person name="Zhan W."/>
            <person name="Jiang J."/>
            <person name="Wang Q."/>
            <person name="Zhang B."/>
            <person name="Ji P."/>
            <person name="Sakyi L.B."/>
            <person name="Cui X."/>
            <person name="Yuan T."/>
            <person name="Jiang B."/>
            <person name="Yang W."/>
            <person name="Lam T.T.-Y."/>
            <person name="Chang Q."/>
            <person name="Ding S."/>
            <person name="Wang X."/>
            <person name="Zhu J."/>
            <person name="Ruan X."/>
            <person name="Zhao L."/>
            <person name="Wei J."/>
            <person name="Que T."/>
            <person name="Du C."/>
            <person name="Cheng J."/>
            <person name="Dai P."/>
            <person name="Han X."/>
            <person name="Huang E."/>
            <person name="Gao Y."/>
            <person name="Liu J."/>
            <person name="Shao H."/>
            <person name="Ye R."/>
            <person name="Li L."/>
            <person name="Wei W."/>
            <person name="Wang X."/>
            <person name="Wang C."/>
            <person name="Yang T."/>
            <person name="Huo Q."/>
            <person name="Li W."/>
            <person name="Guo W."/>
            <person name="Chen H."/>
            <person name="Zhou L."/>
            <person name="Ni X."/>
            <person name="Tian J."/>
            <person name="Zhou Y."/>
            <person name="Sheng Y."/>
            <person name="Liu T."/>
            <person name="Pan Y."/>
            <person name="Xia L."/>
            <person name="Li J."/>
            <person name="Zhao F."/>
            <person name="Cao W."/>
        </authorList>
    </citation>
    <scope>NUCLEOTIDE SEQUENCE</scope>
    <source>
        <strain evidence="1">Hyas-2018</strain>
    </source>
</reference>